<keyword evidence="1" id="KW-0472">Membrane</keyword>
<evidence type="ECO:0000313" key="3">
    <source>
        <dbReference type="Proteomes" id="UP001056201"/>
    </source>
</evidence>
<protein>
    <submittedName>
        <fullName evidence="2">Uncharacterized protein</fullName>
    </submittedName>
</protein>
<evidence type="ECO:0000313" key="2">
    <source>
        <dbReference type="EMBL" id="URI07939.1"/>
    </source>
</evidence>
<gene>
    <name evidence="2" type="ORF">MW290_04970</name>
</gene>
<keyword evidence="1" id="KW-1133">Transmembrane helix</keyword>
<keyword evidence="1" id="KW-0812">Transmembrane</keyword>
<reference evidence="2" key="1">
    <citation type="submission" date="2022-05" db="EMBL/GenBank/DDBJ databases">
        <title>An RpoN-dependent PEP-CTERM gene is involved in floc formation of an Aquincola tertiaricarbonis strain.</title>
        <authorList>
            <person name="Qiu D."/>
            <person name="Xia M."/>
        </authorList>
    </citation>
    <scope>NUCLEOTIDE SEQUENCE</scope>
    <source>
        <strain evidence="2">RN12</strain>
    </source>
</reference>
<keyword evidence="3" id="KW-1185">Reference proteome</keyword>
<evidence type="ECO:0000256" key="1">
    <source>
        <dbReference type="SAM" id="Phobius"/>
    </source>
</evidence>
<feature type="transmembrane region" description="Helical" evidence="1">
    <location>
        <begin position="54"/>
        <end position="76"/>
    </location>
</feature>
<proteinExistence type="predicted"/>
<sequence length="91" mass="10487">MRQAFDTRAPRRGVIVFLVTMAVLLTLLRTSQIMPFYTRGALPEMIVQAKAPTAFVYVLDLGVVVPLSLLAAWWLWRHWLWGFILARFVLV</sequence>
<dbReference type="EMBL" id="CP097635">
    <property type="protein sequence ID" value="URI07939.1"/>
    <property type="molecule type" value="Genomic_DNA"/>
</dbReference>
<accession>A0ABY4S4M6</accession>
<name>A0ABY4S4M6_AQUTE</name>
<organism evidence="2 3">
    <name type="scientific">Aquincola tertiaricarbonis</name>
    <dbReference type="NCBI Taxonomy" id="391953"/>
    <lineage>
        <taxon>Bacteria</taxon>
        <taxon>Pseudomonadati</taxon>
        <taxon>Pseudomonadota</taxon>
        <taxon>Betaproteobacteria</taxon>
        <taxon>Burkholderiales</taxon>
        <taxon>Sphaerotilaceae</taxon>
        <taxon>Aquincola</taxon>
    </lineage>
</organism>
<dbReference type="Proteomes" id="UP001056201">
    <property type="component" value="Chromosome 1"/>
</dbReference>
<dbReference type="RefSeq" id="WP_250196160.1">
    <property type="nucleotide sequence ID" value="NZ_CP097635.1"/>
</dbReference>